<keyword evidence="1" id="KW-0812">Transmembrane</keyword>
<feature type="transmembrane region" description="Helical" evidence="1">
    <location>
        <begin position="30"/>
        <end position="51"/>
    </location>
</feature>
<name>A0ABV0ZFL8_9TELE</name>
<proteinExistence type="predicted"/>
<protein>
    <submittedName>
        <fullName evidence="2">Uncharacterized protein</fullName>
    </submittedName>
</protein>
<evidence type="ECO:0000256" key="1">
    <source>
        <dbReference type="SAM" id="Phobius"/>
    </source>
</evidence>
<dbReference type="Proteomes" id="UP001469553">
    <property type="component" value="Unassembled WGS sequence"/>
</dbReference>
<keyword evidence="3" id="KW-1185">Reference proteome</keyword>
<dbReference type="EMBL" id="JAHRIP010060938">
    <property type="protein sequence ID" value="MEQ2305033.1"/>
    <property type="molecule type" value="Genomic_DNA"/>
</dbReference>
<accession>A0ABV0ZFL8</accession>
<keyword evidence="1" id="KW-0472">Membrane</keyword>
<evidence type="ECO:0000313" key="3">
    <source>
        <dbReference type="Proteomes" id="UP001469553"/>
    </source>
</evidence>
<evidence type="ECO:0000313" key="2">
    <source>
        <dbReference type="EMBL" id="MEQ2305033.1"/>
    </source>
</evidence>
<reference evidence="2 3" key="1">
    <citation type="submission" date="2021-06" db="EMBL/GenBank/DDBJ databases">
        <authorList>
            <person name="Palmer J.M."/>
        </authorList>
    </citation>
    <scope>NUCLEOTIDE SEQUENCE [LARGE SCALE GENOMIC DNA]</scope>
    <source>
        <strain evidence="2 3">AS_MEX2019</strain>
        <tissue evidence="2">Muscle</tissue>
    </source>
</reference>
<keyword evidence="1" id="KW-1133">Transmembrane helix</keyword>
<organism evidence="2 3">
    <name type="scientific">Ameca splendens</name>
    <dbReference type="NCBI Taxonomy" id="208324"/>
    <lineage>
        <taxon>Eukaryota</taxon>
        <taxon>Metazoa</taxon>
        <taxon>Chordata</taxon>
        <taxon>Craniata</taxon>
        <taxon>Vertebrata</taxon>
        <taxon>Euteleostomi</taxon>
        <taxon>Actinopterygii</taxon>
        <taxon>Neopterygii</taxon>
        <taxon>Teleostei</taxon>
        <taxon>Neoteleostei</taxon>
        <taxon>Acanthomorphata</taxon>
        <taxon>Ovalentaria</taxon>
        <taxon>Atherinomorphae</taxon>
        <taxon>Cyprinodontiformes</taxon>
        <taxon>Goodeidae</taxon>
        <taxon>Ameca</taxon>
    </lineage>
</organism>
<gene>
    <name evidence="2" type="ORF">AMECASPLE_033359</name>
</gene>
<sequence length="109" mass="12580">MLSSFGKRQMDRRTENTSEGYQRSFNHDTILYSEILTSTLCFIVVLQLLYVKNQTLHGPTHNMSENNCQEIHVLLFYLDCSVQLLHKLEPLTGPLTAVLNSFFPADMDR</sequence>
<comment type="caution">
    <text evidence="2">The sequence shown here is derived from an EMBL/GenBank/DDBJ whole genome shotgun (WGS) entry which is preliminary data.</text>
</comment>